<protein>
    <recommendedName>
        <fullName evidence="3">beta-N-acetylhexosaminidase</fullName>
        <ecNumber evidence="3">3.2.1.52</ecNumber>
    </recommendedName>
</protein>
<evidence type="ECO:0000256" key="6">
    <source>
        <dbReference type="SAM" id="MobiDB-lite"/>
    </source>
</evidence>
<dbReference type="RefSeq" id="WP_015110472.1">
    <property type="nucleotide sequence ID" value="NC_019675.1"/>
</dbReference>
<evidence type="ECO:0000256" key="1">
    <source>
        <dbReference type="ARBA" id="ARBA00001231"/>
    </source>
</evidence>
<name>K9PAR3_CYAGP</name>
<keyword evidence="4 9" id="KW-0378">Hydrolase</keyword>
<dbReference type="Gene3D" id="3.40.50.10870">
    <property type="entry name" value="Glycosyl hydrolase family 3"/>
    <property type="match status" value="1"/>
</dbReference>
<evidence type="ECO:0000313" key="10">
    <source>
        <dbReference type="Proteomes" id="UP000010388"/>
    </source>
</evidence>
<gene>
    <name evidence="9" type="ordered locus">Cyagr_2947</name>
</gene>
<feature type="domain" description="Bacterial Glycosyl hydrolase family 3 C-terminal" evidence="8">
    <location>
        <begin position="398"/>
        <end position="534"/>
    </location>
</feature>
<organism evidence="9 10">
    <name type="scientific">Cyanobium gracile (strain ATCC 27147 / PCC 6307)</name>
    <dbReference type="NCBI Taxonomy" id="292564"/>
    <lineage>
        <taxon>Bacteria</taxon>
        <taxon>Bacillati</taxon>
        <taxon>Cyanobacteriota</taxon>
        <taxon>Cyanophyceae</taxon>
        <taxon>Synechococcales</taxon>
        <taxon>Prochlorococcaceae</taxon>
        <taxon>Cyanobium</taxon>
    </lineage>
</organism>
<dbReference type="EC" id="3.2.1.52" evidence="3"/>
<evidence type="ECO:0000259" key="8">
    <source>
        <dbReference type="Pfam" id="PF18034"/>
    </source>
</evidence>
<evidence type="ECO:0000256" key="5">
    <source>
        <dbReference type="ARBA" id="ARBA00023295"/>
    </source>
</evidence>
<evidence type="ECO:0000256" key="3">
    <source>
        <dbReference type="ARBA" id="ARBA00012663"/>
    </source>
</evidence>
<evidence type="ECO:0000256" key="2">
    <source>
        <dbReference type="ARBA" id="ARBA00005336"/>
    </source>
</evidence>
<comment type="similarity">
    <text evidence="2">Belongs to the glycosyl hydrolase 3 family.</text>
</comment>
<dbReference type="eggNOG" id="COG1472">
    <property type="taxonomic scope" value="Bacteria"/>
</dbReference>
<reference evidence="10" key="1">
    <citation type="journal article" date="2013" name="Proc. Natl. Acad. Sci. U.S.A.">
        <title>Improving the coverage of the cyanobacterial phylum using diversity-driven genome sequencing.</title>
        <authorList>
            <person name="Shih P.M."/>
            <person name="Wu D."/>
            <person name="Latifi A."/>
            <person name="Axen S.D."/>
            <person name="Fewer D.P."/>
            <person name="Talla E."/>
            <person name="Calteau A."/>
            <person name="Cai F."/>
            <person name="Tandeau de Marsac N."/>
            <person name="Rippka R."/>
            <person name="Herdman M."/>
            <person name="Sivonen K."/>
            <person name="Coursin T."/>
            <person name="Laurent T."/>
            <person name="Goodwin L."/>
            <person name="Nolan M."/>
            <person name="Davenport K.W."/>
            <person name="Han C.S."/>
            <person name="Rubin E.M."/>
            <person name="Eisen J.A."/>
            <person name="Woyke T."/>
            <person name="Gugger M."/>
            <person name="Kerfeld C.A."/>
        </authorList>
    </citation>
    <scope>NUCLEOTIDE SEQUENCE [LARGE SCALE GENOMIC DNA]</scope>
    <source>
        <strain evidence="10">ATCC 27147 / PCC 6307</strain>
    </source>
</reference>
<feature type="compositionally biased region" description="Low complexity" evidence="6">
    <location>
        <begin position="543"/>
        <end position="560"/>
    </location>
</feature>
<dbReference type="Proteomes" id="UP000010388">
    <property type="component" value="Chromosome"/>
</dbReference>
<comment type="catalytic activity">
    <reaction evidence="1">
        <text>Hydrolysis of terminal non-reducing N-acetyl-D-hexosamine residues in N-acetyl-beta-D-hexosaminides.</text>
        <dbReference type="EC" id="3.2.1.52"/>
    </reaction>
</comment>
<evidence type="ECO:0000313" key="9">
    <source>
        <dbReference type="EMBL" id="AFY30038.1"/>
    </source>
</evidence>
<feature type="domain" description="Glycoside hydrolase family 3 N-terminal" evidence="7">
    <location>
        <begin position="47"/>
        <end position="341"/>
    </location>
</feature>
<dbReference type="AlphaFoldDB" id="K9PAR3"/>
<dbReference type="STRING" id="292564.Cyagr_2947"/>
<accession>K9PAR3</accession>
<sequence length="560" mass="58235">MAAFPLSPQAPLSPKALDRLAAELLVVRCSGHPADGQRRYPRWELDNDSLRRLLRRGVGGVILLGGSAAELRLRTRQLEAWAGAPLLLCADVEEGVGQRFEGASWLVPPLALARIHAEDPALAIDLARRYGACTGREARQLGLNWVLAPVCDVNNNPANPVINVRAWGEDPATAGALAAAFCRGVQAEGVLACAKHFPGHGDTASDSHLELPLLPHGRERLEAVELPPFREAIAAGVAAVMTAHLLLPAIDPDHPATLSRAVLTGLLRQELGFGGLVVTDALVMEAIAGRYGTSEAAVLALEAGADLVLMPGDADGAIDAIVAAVASGRLSLEQLQASQRRRRRALGRCPADPDADPLAPLGALSNGPAPADQALALELVRRSLETRGRGPLPGGPGVNLIRLDNSLACPFLPAGAPALALPAAAGWRTCLIDGQGPSPWSGDGEAPLALERLGEGPVLLQLFLRGNPFRGRADGPDPWPAVIRQLQAAGRLAGLAVYGSPYAWESLAALLDPAVPAAWSPGQMALAQGELLGRLGFGPQENATPDPATASSAAAVDFTD</sequence>
<dbReference type="GO" id="GO:0009254">
    <property type="term" value="P:peptidoglycan turnover"/>
    <property type="evidence" value="ECO:0007669"/>
    <property type="project" value="TreeGrafter"/>
</dbReference>
<dbReference type="SUPFAM" id="SSF51445">
    <property type="entry name" value="(Trans)glycosidases"/>
    <property type="match status" value="1"/>
</dbReference>
<dbReference type="PANTHER" id="PTHR30480:SF13">
    <property type="entry name" value="BETA-HEXOSAMINIDASE"/>
    <property type="match status" value="1"/>
</dbReference>
<evidence type="ECO:0000259" key="7">
    <source>
        <dbReference type="Pfam" id="PF00933"/>
    </source>
</evidence>
<dbReference type="OrthoDB" id="9805821at2"/>
<feature type="region of interest" description="Disordered" evidence="6">
    <location>
        <begin position="537"/>
        <end position="560"/>
    </location>
</feature>
<dbReference type="PANTHER" id="PTHR30480">
    <property type="entry name" value="BETA-HEXOSAMINIDASE-RELATED"/>
    <property type="match status" value="1"/>
</dbReference>
<dbReference type="Gene3D" id="3.20.20.300">
    <property type="entry name" value="Glycoside hydrolase, family 3, N-terminal domain"/>
    <property type="match status" value="1"/>
</dbReference>
<dbReference type="InterPro" id="IPR036962">
    <property type="entry name" value="Glyco_hydro_3_N_sf"/>
</dbReference>
<dbReference type="HOGENOM" id="CLU_008392_5_4_3"/>
<dbReference type="EMBL" id="CP003495">
    <property type="protein sequence ID" value="AFY30038.1"/>
    <property type="molecule type" value="Genomic_DNA"/>
</dbReference>
<dbReference type="Pfam" id="PF18034">
    <property type="entry name" value="Bac_GH3_C"/>
    <property type="match status" value="1"/>
</dbReference>
<dbReference type="GO" id="GO:0004563">
    <property type="term" value="F:beta-N-acetylhexosaminidase activity"/>
    <property type="evidence" value="ECO:0007669"/>
    <property type="project" value="UniProtKB-EC"/>
</dbReference>
<dbReference type="PATRIC" id="fig|292564.3.peg.2799"/>
<dbReference type="Pfam" id="PF00933">
    <property type="entry name" value="Glyco_hydro_3"/>
    <property type="match status" value="1"/>
</dbReference>
<dbReference type="GO" id="GO:0005975">
    <property type="term" value="P:carbohydrate metabolic process"/>
    <property type="evidence" value="ECO:0007669"/>
    <property type="project" value="InterPro"/>
</dbReference>
<dbReference type="InterPro" id="IPR041518">
    <property type="entry name" value="Bac_GH3_C"/>
</dbReference>
<evidence type="ECO:0000256" key="4">
    <source>
        <dbReference type="ARBA" id="ARBA00022801"/>
    </source>
</evidence>
<dbReference type="InterPro" id="IPR017853">
    <property type="entry name" value="GH"/>
</dbReference>
<dbReference type="InterPro" id="IPR050226">
    <property type="entry name" value="NagZ_Beta-hexosaminidase"/>
</dbReference>
<proteinExistence type="inferred from homology"/>
<keyword evidence="5" id="KW-0326">Glycosidase</keyword>
<dbReference type="InterPro" id="IPR001764">
    <property type="entry name" value="Glyco_hydro_3_N"/>
</dbReference>
<dbReference type="KEGG" id="cgc:Cyagr_2947"/>